<dbReference type="InterPro" id="IPR006015">
    <property type="entry name" value="Universal_stress_UspA"/>
</dbReference>
<dbReference type="PRINTS" id="PR01438">
    <property type="entry name" value="UNVRSLSTRESS"/>
</dbReference>
<dbReference type="AlphaFoldDB" id="A0AB33KCW8"/>
<dbReference type="PANTHER" id="PTHR46553:SF3">
    <property type="entry name" value="ADENINE NUCLEOTIDE ALPHA HYDROLASES-LIKE SUPERFAMILY PROTEIN"/>
    <property type="match status" value="1"/>
</dbReference>
<dbReference type="Pfam" id="PF00582">
    <property type="entry name" value="Usp"/>
    <property type="match status" value="2"/>
</dbReference>
<dbReference type="SUPFAM" id="SSF52402">
    <property type="entry name" value="Adenine nucleotide alpha hydrolases-like"/>
    <property type="match status" value="2"/>
</dbReference>
<evidence type="ECO:0000256" key="1">
    <source>
        <dbReference type="ARBA" id="ARBA00008791"/>
    </source>
</evidence>
<name>A0AB33KCW8_9ACTN</name>
<evidence type="ECO:0000313" key="4">
    <source>
        <dbReference type="EMBL" id="BFP49713.1"/>
    </source>
</evidence>
<organism evidence="4">
    <name type="scientific">Kitasatospora sp. CMC57</name>
    <dbReference type="NCBI Taxonomy" id="3231513"/>
    <lineage>
        <taxon>Bacteria</taxon>
        <taxon>Bacillati</taxon>
        <taxon>Actinomycetota</taxon>
        <taxon>Actinomycetes</taxon>
        <taxon>Kitasatosporales</taxon>
        <taxon>Streptomycetaceae</taxon>
        <taxon>Kitasatospora</taxon>
    </lineage>
</organism>
<dbReference type="Gene3D" id="3.40.50.620">
    <property type="entry name" value="HUPs"/>
    <property type="match status" value="2"/>
</dbReference>
<feature type="domain" description="UspA" evidence="3">
    <location>
        <begin position="174"/>
        <end position="308"/>
    </location>
</feature>
<evidence type="ECO:0000259" key="3">
    <source>
        <dbReference type="Pfam" id="PF00582"/>
    </source>
</evidence>
<sequence length="310" mass="32673">MKVIEDGHAVPEEVPVDASIVVGFDGSPESVAAADWAALEGVRRRWPVELVQVWPWAGDHVLGSEEAMRWARRRLADEAAGLGARSAGVEVIATHVQGDPVTVLRAAGQGAAMLVLGSRALGALRGFLTGSVSRQVLGRADCPVVLVRTGESRTDDSPTDVTPPDGDRQAGVVVGLRMRHPTDRTVEFACEAAAARSAPLRVIHVWSPPSGSDYLAFAAIGNSEKELAKVEQTLVEEALEPWRRRYPQLAITGEAVLGTVTLTLLEAAAGAGLLVIGRHSRRLSLGPHLGSVAQAAIHHAPCPVAVVPDD</sequence>
<dbReference type="InterPro" id="IPR006016">
    <property type="entry name" value="UspA"/>
</dbReference>
<proteinExistence type="inferred from homology"/>
<dbReference type="InterPro" id="IPR014729">
    <property type="entry name" value="Rossmann-like_a/b/a_fold"/>
</dbReference>
<protein>
    <submittedName>
        <fullName evidence="4">Universal stress protein</fullName>
    </submittedName>
</protein>
<reference evidence="4" key="1">
    <citation type="submission" date="2024-07" db="EMBL/GenBank/DDBJ databases">
        <title>Complete genome sequences of cellulolytic bacteria, Kitasatospora sp. CMC57 and Streptomyces sp. CMC78, isolated from Japanese agricultural soil.</title>
        <authorList>
            <person name="Hashimoto T."/>
            <person name="Ito M."/>
            <person name="Iwamoto M."/>
            <person name="Fukahori D."/>
            <person name="Shoda T."/>
            <person name="Sakoda M."/>
            <person name="Morohoshi T."/>
            <person name="Mitsuboshi M."/>
            <person name="Nishizawa T."/>
        </authorList>
    </citation>
    <scope>NUCLEOTIDE SEQUENCE</scope>
    <source>
        <strain evidence="4">CMC57</strain>
    </source>
</reference>
<comment type="similarity">
    <text evidence="1">Belongs to the universal stress protein A family.</text>
</comment>
<feature type="domain" description="UspA" evidence="3">
    <location>
        <begin position="20"/>
        <end position="148"/>
    </location>
</feature>
<dbReference type="PANTHER" id="PTHR46553">
    <property type="entry name" value="ADENINE NUCLEOTIDE ALPHA HYDROLASES-LIKE SUPERFAMILY PROTEIN"/>
    <property type="match status" value="1"/>
</dbReference>
<dbReference type="EMBL" id="AP035881">
    <property type="protein sequence ID" value="BFP49713.1"/>
    <property type="molecule type" value="Genomic_DNA"/>
</dbReference>
<feature type="region of interest" description="Disordered" evidence="2">
    <location>
        <begin position="150"/>
        <end position="169"/>
    </location>
</feature>
<gene>
    <name evidence="4" type="ORF">KCMC57_60810</name>
</gene>
<accession>A0AB33KCW8</accession>
<evidence type="ECO:0000256" key="2">
    <source>
        <dbReference type="SAM" id="MobiDB-lite"/>
    </source>
</evidence>